<dbReference type="OrthoDB" id="2111555at2"/>
<keyword evidence="3" id="KW-1185">Reference proteome</keyword>
<gene>
    <name evidence="2" type="ORF">SAMN05421734_11125</name>
</gene>
<dbReference type="PROSITE" id="PS51257">
    <property type="entry name" value="PROKAR_LIPOPROTEIN"/>
    <property type="match status" value="1"/>
</dbReference>
<evidence type="ECO:0000313" key="2">
    <source>
        <dbReference type="EMBL" id="SDC55151.1"/>
    </source>
</evidence>
<name>A0A1G6MI69_9BACI</name>
<sequence>MKLKVFLGMLIAVMVLAACGAEGVEEDAGDDEETDAVAAASFADDPEGLHAAAGEDGTWIIIPENDMTLDEDLVVTGTFYDGDDEDEGVYRKFAAYTQDDDRNIVDQWTITVPTLVVESENLNFQGGTVDGDVYVDADDFLLHETATVTGDVVFANEDFEASADLDGTVEGDVSVE</sequence>
<evidence type="ECO:0000256" key="1">
    <source>
        <dbReference type="SAM" id="SignalP"/>
    </source>
</evidence>
<protein>
    <recommendedName>
        <fullName evidence="4">Polymer-forming protein</fullName>
    </recommendedName>
</protein>
<feature type="signal peptide" evidence="1">
    <location>
        <begin position="1"/>
        <end position="17"/>
    </location>
</feature>
<dbReference type="STRING" id="1612202.SAMN05421734_11125"/>
<accession>A0A1G6MI69</accession>
<keyword evidence="1" id="KW-0732">Signal</keyword>
<dbReference type="RefSeq" id="WP_090796944.1">
    <property type="nucleotide sequence ID" value="NZ_FMYI01000011.1"/>
</dbReference>
<reference evidence="3" key="1">
    <citation type="submission" date="2016-09" db="EMBL/GenBank/DDBJ databases">
        <authorList>
            <person name="Varghese N."/>
            <person name="Submissions S."/>
        </authorList>
    </citation>
    <scope>NUCLEOTIDE SEQUENCE [LARGE SCALE GENOMIC DNA]</scope>
    <source>
        <strain evidence="3">S5</strain>
    </source>
</reference>
<dbReference type="EMBL" id="FMYI01000011">
    <property type="protein sequence ID" value="SDC55151.1"/>
    <property type="molecule type" value="Genomic_DNA"/>
</dbReference>
<dbReference type="Proteomes" id="UP000242949">
    <property type="component" value="Unassembled WGS sequence"/>
</dbReference>
<feature type="chain" id="PRO_5039120688" description="Polymer-forming protein" evidence="1">
    <location>
        <begin position="18"/>
        <end position="176"/>
    </location>
</feature>
<dbReference type="AlphaFoldDB" id="A0A1G6MI69"/>
<organism evidence="2 3">
    <name type="scientific">Pelagirhabdus alkalitolerans</name>
    <dbReference type="NCBI Taxonomy" id="1612202"/>
    <lineage>
        <taxon>Bacteria</taxon>
        <taxon>Bacillati</taxon>
        <taxon>Bacillota</taxon>
        <taxon>Bacilli</taxon>
        <taxon>Bacillales</taxon>
        <taxon>Bacillaceae</taxon>
        <taxon>Pelagirhabdus</taxon>
    </lineage>
</organism>
<proteinExistence type="predicted"/>
<evidence type="ECO:0008006" key="4">
    <source>
        <dbReference type="Google" id="ProtNLM"/>
    </source>
</evidence>
<evidence type="ECO:0000313" key="3">
    <source>
        <dbReference type="Proteomes" id="UP000242949"/>
    </source>
</evidence>